<name>G0MB58_CAEBE</name>
<keyword evidence="10" id="KW-1185">Reference proteome</keyword>
<keyword evidence="6" id="KW-0539">Nucleus</keyword>
<keyword evidence="3" id="KW-0805">Transcription regulation</keyword>
<dbReference type="STRING" id="135651.G0MB58"/>
<proteinExistence type="inferred from homology"/>
<comment type="similarity">
    <text evidence="2">Belongs to the bZIP family.</text>
</comment>
<dbReference type="GO" id="GO:0010628">
    <property type="term" value="P:positive regulation of gene expression"/>
    <property type="evidence" value="ECO:0007669"/>
    <property type="project" value="EnsemblMetazoa"/>
</dbReference>
<feature type="compositionally biased region" description="Basic and acidic residues" evidence="7">
    <location>
        <begin position="185"/>
        <end position="206"/>
    </location>
</feature>
<dbReference type="AlphaFoldDB" id="G0MB58"/>
<evidence type="ECO:0000313" key="10">
    <source>
        <dbReference type="Proteomes" id="UP000008068"/>
    </source>
</evidence>
<feature type="domain" description="BZIP" evidence="8">
    <location>
        <begin position="203"/>
        <end position="266"/>
    </location>
</feature>
<dbReference type="HOGENOM" id="CLU_1190780_0_0_1"/>
<feature type="region of interest" description="Disordered" evidence="7">
    <location>
        <begin position="169"/>
        <end position="224"/>
    </location>
</feature>
<dbReference type="FunCoup" id="G0MB58">
    <property type="interactions" value="426"/>
</dbReference>
<dbReference type="GO" id="GO:0070814">
    <property type="term" value="P:hydrogen sulfide biosynthetic process"/>
    <property type="evidence" value="ECO:0007669"/>
    <property type="project" value="EnsemblMetazoa"/>
</dbReference>
<dbReference type="PANTHER" id="PTHR13044">
    <property type="entry name" value="ACTIVATING TRANSCRIPTION FACTOR ATF 4/5"/>
    <property type="match status" value="1"/>
</dbReference>
<dbReference type="Pfam" id="PF07716">
    <property type="entry name" value="bZIP_2"/>
    <property type="match status" value="1"/>
</dbReference>
<evidence type="ECO:0000259" key="8">
    <source>
        <dbReference type="PROSITE" id="PS50217"/>
    </source>
</evidence>
<reference evidence="10" key="1">
    <citation type="submission" date="2011-07" db="EMBL/GenBank/DDBJ databases">
        <authorList>
            <consortium name="Caenorhabditis brenneri Sequencing and Analysis Consortium"/>
            <person name="Wilson R.K."/>
        </authorList>
    </citation>
    <scope>NUCLEOTIDE SEQUENCE [LARGE SCALE GENOMIC DNA]</scope>
    <source>
        <strain evidence="10">PB2801</strain>
    </source>
</reference>
<evidence type="ECO:0000256" key="3">
    <source>
        <dbReference type="ARBA" id="ARBA00023015"/>
    </source>
</evidence>
<keyword evidence="4" id="KW-0238">DNA-binding</keyword>
<dbReference type="EMBL" id="GL379788">
    <property type="protein sequence ID" value="EGT40608.1"/>
    <property type="molecule type" value="Genomic_DNA"/>
</dbReference>
<dbReference type="SMART" id="SM00338">
    <property type="entry name" value="BRLZ"/>
    <property type="match status" value="1"/>
</dbReference>
<feature type="compositionally biased region" description="Low complexity" evidence="7">
    <location>
        <begin position="174"/>
        <end position="184"/>
    </location>
</feature>
<evidence type="ECO:0000313" key="9">
    <source>
        <dbReference type="EMBL" id="EGT40608.1"/>
    </source>
</evidence>
<dbReference type="FunFam" id="1.20.5.170:FF:000021">
    <property type="entry name" value="Cyclic AMP-dependent transcription factor ATF-4"/>
    <property type="match status" value="1"/>
</dbReference>
<sequence length="275" mass="32697">MNFATNFNAEPQQYQPFNTPVAPSFTAPICTRCFLIFTFFRKTCAVFVEPTGHNYGHHDNQYMNEASHQFLPFNGMNDFYPPPPQHNQHLQHHQYHQHQPIQPQVFYNQYNHPPQFNHQFIPANYHQVQLHPDTNLVPPDPFTTIQTLETNVKPKEKILEEIVRECEEIERRSNSSGSPESHWSSSDERDTPSEKSYRPYKTPEKKERKKAQNRLAATRYREKKRREKEEAMTCIEGLTVVNLKLKDQVAELEREIRYFRKFMTEMGMRKLNFKP</sequence>
<dbReference type="Proteomes" id="UP000008068">
    <property type="component" value="Unassembled WGS sequence"/>
</dbReference>
<dbReference type="eggNOG" id="KOG4571">
    <property type="taxonomic scope" value="Eukaryota"/>
</dbReference>
<comment type="subcellular location">
    <subcellularLocation>
        <location evidence="1">Nucleus</location>
    </subcellularLocation>
</comment>
<dbReference type="InterPro" id="IPR046347">
    <property type="entry name" value="bZIP_sf"/>
</dbReference>
<evidence type="ECO:0000256" key="7">
    <source>
        <dbReference type="SAM" id="MobiDB-lite"/>
    </source>
</evidence>
<dbReference type="InterPro" id="IPR004827">
    <property type="entry name" value="bZIP"/>
</dbReference>
<gene>
    <name evidence="9" type="primary">Cbn-atf-5</name>
    <name evidence="9" type="ORF">CAEBREN_25613</name>
</gene>
<dbReference type="SUPFAM" id="SSF57959">
    <property type="entry name" value="Leucine zipper domain"/>
    <property type="match status" value="1"/>
</dbReference>
<dbReference type="InParanoid" id="G0MB58"/>
<keyword evidence="5" id="KW-0804">Transcription</keyword>
<evidence type="ECO:0000256" key="2">
    <source>
        <dbReference type="ARBA" id="ARBA00007163"/>
    </source>
</evidence>
<organism evidence="10">
    <name type="scientific">Caenorhabditis brenneri</name>
    <name type="common">Nematode worm</name>
    <dbReference type="NCBI Taxonomy" id="135651"/>
    <lineage>
        <taxon>Eukaryota</taxon>
        <taxon>Metazoa</taxon>
        <taxon>Ecdysozoa</taxon>
        <taxon>Nematoda</taxon>
        <taxon>Chromadorea</taxon>
        <taxon>Rhabditida</taxon>
        <taxon>Rhabditina</taxon>
        <taxon>Rhabditomorpha</taxon>
        <taxon>Rhabditoidea</taxon>
        <taxon>Rhabditidae</taxon>
        <taxon>Peloderinae</taxon>
        <taxon>Caenorhabditis</taxon>
    </lineage>
</organism>
<evidence type="ECO:0000256" key="4">
    <source>
        <dbReference type="ARBA" id="ARBA00023125"/>
    </source>
</evidence>
<evidence type="ECO:0000256" key="1">
    <source>
        <dbReference type="ARBA" id="ARBA00004123"/>
    </source>
</evidence>
<evidence type="ECO:0000256" key="6">
    <source>
        <dbReference type="ARBA" id="ARBA00023242"/>
    </source>
</evidence>
<dbReference type="GO" id="GO:0005634">
    <property type="term" value="C:nucleus"/>
    <property type="evidence" value="ECO:0007669"/>
    <property type="project" value="UniProtKB-SubCell"/>
</dbReference>
<dbReference type="PROSITE" id="PS00036">
    <property type="entry name" value="BZIP_BASIC"/>
    <property type="match status" value="1"/>
</dbReference>
<dbReference type="OrthoDB" id="5847285at2759"/>
<dbReference type="Gene3D" id="1.20.5.170">
    <property type="match status" value="1"/>
</dbReference>
<dbReference type="OMA" id="REVRYFK"/>
<evidence type="ECO:0000256" key="5">
    <source>
        <dbReference type="ARBA" id="ARBA00023163"/>
    </source>
</evidence>
<dbReference type="PANTHER" id="PTHR13044:SF14">
    <property type="entry name" value="CRYPTOCEPHAL, ISOFORM A"/>
    <property type="match status" value="1"/>
</dbReference>
<accession>G0MB58</accession>
<dbReference type="GO" id="GO:0000977">
    <property type="term" value="F:RNA polymerase II transcription regulatory region sequence-specific DNA binding"/>
    <property type="evidence" value="ECO:0007669"/>
    <property type="project" value="TreeGrafter"/>
</dbReference>
<dbReference type="CDD" id="cd14692">
    <property type="entry name" value="bZIP_ATF4"/>
    <property type="match status" value="1"/>
</dbReference>
<dbReference type="GO" id="GO:0001228">
    <property type="term" value="F:DNA-binding transcription activator activity, RNA polymerase II-specific"/>
    <property type="evidence" value="ECO:0007669"/>
    <property type="project" value="TreeGrafter"/>
</dbReference>
<protein>
    <submittedName>
        <fullName evidence="9">CBN-ATF-5 protein</fullName>
    </submittedName>
</protein>
<dbReference type="PROSITE" id="PS50217">
    <property type="entry name" value="BZIP"/>
    <property type="match status" value="1"/>
</dbReference>